<evidence type="ECO:0000313" key="9">
    <source>
        <dbReference type="EMBL" id="KAK6467789.1"/>
    </source>
</evidence>
<evidence type="ECO:0000259" key="8">
    <source>
        <dbReference type="PROSITE" id="PS50004"/>
    </source>
</evidence>
<feature type="region of interest" description="Disordered" evidence="7">
    <location>
        <begin position="918"/>
        <end position="1085"/>
    </location>
</feature>
<feature type="compositionally biased region" description="Basic and acidic residues" evidence="7">
    <location>
        <begin position="1030"/>
        <end position="1041"/>
    </location>
</feature>
<comment type="subcellular location">
    <subcellularLocation>
        <location evidence="1">Cell projection</location>
        <location evidence="1">Cilium</location>
    </subcellularLocation>
</comment>
<feature type="compositionally biased region" description="Pro residues" evidence="7">
    <location>
        <begin position="970"/>
        <end position="982"/>
    </location>
</feature>
<evidence type="ECO:0000256" key="1">
    <source>
        <dbReference type="ARBA" id="ARBA00004138"/>
    </source>
</evidence>
<keyword evidence="4" id="KW-0969">Cilium</keyword>
<keyword evidence="3 6" id="KW-0175">Coiled coil</keyword>
<dbReference type="InterPro" id="IPR000008">
    <property type="entry name" value="C2_dom"/>
</dbReference>
<comment type="caution">
    <text evidence="9">The sequence shown here is derived from an EMBL/GenBank/DDBJ whole genome shotgun (WGS) entry which is preliminary data.</text>
</comment>
<evidence type="ECO:0000256" key="2">
    <source>
        <dbReference type="ARBA" id="ARBA00006042"/>
    </source>
</evidence>
<dbReference type="PROSITE" id="PS50004">
    <property type="entry name" value="C2"/>
    <property type="match status" value="1"/>
</dbReference>
<keyword evidence="10" id="KW-1185">Reference proteome</keyword>
<gene>
    <name evidence="9" type="ORF">HHUSO_G34450</name>
</gene>
<dbReference type="InterPro" id="IPR021656">
    <property type="entry name" value="C2-C2_1"/>
</dbReference>
<feature type="coiled-coil region" evidence="6">
    <location>
        <begin position="280"/>
        <end position="352"/>
    </location>
</feature>
<dbReference type="InterPro" id="IPR041091">
    <property type="entry name" value="RPGRIP1_C"/>
</dbReference>
<dbReference type="InterPro" id="IPR035892">
    <property type="entry name" value="C2_domain_sf"/>
</dbReference>
<accession>A0ABR0Y5S3</accession>
<dbReference type="Proteomes" id="UP001369086">
    <property type="component" value="Unassembled WGS sequence"/>
</dbReference>
<sequence length="1261" mass="143040">MSLVIDETVGDLPVKDVGLQPNVISAVQESDVKARQRVSKVTREALEDHFLRQHEENLLLKQHVRRQEEKSKRMATKLLRLSSGVGLPVRDCELEDMVEELQDRVSSLEQQKEALRCKLSVACQLLQIQGGRQHSPYSHVPSRINMGHSSTHKGLRVQGSNMGVRRSTQTAPPRCGPNALDEARAEIERLATISEAQNSKMAELEQTAQLLKETMRSKESAIEDTLYQLRNQQAEEHRVTIRENVDLIRLQKQLSDKSTALLVMQEKCKALQEVSLSVSQKALKLSHNSLLEKVEELTEQLKEETQRNITLESQLETASISQRALEEFQERITDLENEKALLKQDYDKLLESTLDLDTQRSWWEGEAALRKEVCRLEDALHTELSEKRQALEQREREREISESLRERHLSLEQEILQQREEITSLQLKLDFITKECDLSLEDLSETLMQIKTFRLQRANEQLDSLQKEEGSGKGEDLSRSFRELQASHAETILELEKTRDMLILQHKINKDYQTELQAVMRNVEADKEESKRKQEQSTRLLELRANRIHTVEAQLKDIAYGSRHLRPKLDIPTGTNGGDLEDTISLRRGENLFELHVGGAYFTPEELRIMGDDDPMTFCTYAFYDFETQATPVVRGTQPVYNFTSQYPVSMEEPFLQYLRRASARLEVHQVCGTDFITLAAGQISLSEVLGGRTDRVHGTATLTGSRGQSCGILEYWLRLGIPVERTVRLHQDRMTALGYLSSHRDRLQESRSLSSQHVLGDGSGGISCELEVCVESCSGLSARWPGLLPDAYVVYKLYDLPDHDSPIIPCSADPVFRNQATFHLPMTFDLQRYLRFESLWIYIFDDADSEQTAYLGKASVPLISLALGKDVRGDFILRDPAGRPSGSIKVCLSWKSPYQPPGTALRQAAETIEQLLEREREPSVGAPPRHTPIAKPRRKLVSSLAQAPPRLMTQTEKTIQNTTAKQQARPPPARTVPPQHPPAHRRKKLRLAMPPSPPDTVRGEQEEERGVAEDAMEEEEAGQEVESEYSGRSEEAHVSEEVESEQVSAQEEACDVTAESSESQSTDSDVIVISPPRPTQQGSERVRVEILSLTFDPQSPVALDEGVQRVYVEYRLLGVPMEMTETPISLRTPREGEEVHYNFTRVIYVDRTVNSALRQYLYTMLEGTDPNQGRLKFTVVSEPMNEQEEECVDVGHAYLDLTEILRTGNDVIEQQIDIVSVGNPDESIGKLKVSLEAAKTLCSIYWEFKNLCKEEEEELD</sequence>
<evidence type="ECO:0000256" key="7">
    <source>
        <dbReference type="SAM" id="MobiDB-lite"/>
    </source>
</evidence>
<feature type="coiled-coil region" evidence="6">
    <location>
        <begin position="387"/>
        <end position="468"/>
    </location>
</feature>
<feature type="coiled-coil region" evidence="6">
    <location>
        <begin position="509"/>
        <end position="536"/>
    </location>
</feature>
<evidence type="ECO:0000313" key="10">
    <source>
        <dbReference type="Proteomes" id="UP001369086"/>
    </source>
</evidence>
<feature type="compositionally biased region" description="Acidic residues" evidence="7">
    <location>
        <begin position="1015"/>
        <end position="1028"/>
    </location>
</feature>
<dbReference type="PANTHER" id="PTHR14240:SF1">
    <property type="entry name" value="PROTEIN FANTOM-RELATED"/>
    <property type="match status" value="1"/>
</dbReference>
<dbReference type="EMBL" id="JAHFZB010000047">
    <property type="protein sequence ID" value="KAK6467789.1"/>
    <property type="molecule type" value="Genomic_DNA"/>
</dbReference>
<evidence type="ECO:0000256" key="3">
    <source>
        <dbReference type="ARBA" id="ARBA00023054"/>
    </source>
</evidence>
<dbReference type="PANTHER" id="PTHR14240">
    <property type="entry name" value="RETINITIS PIGMENTOSA GTPASE REGULATOR-INTERACTING PROTEIN"/>
    <property type="match status" value="1"/>
</dbReference>
<reference evidence="9 10" key="1">
    <citation type="submission" date="2021-05" db="EMBL/GenBank/DDBJ databases">
        <authorList>
            <person name="Zahm M."/>
            <person name="Klopp C."/>
            <person name="Cabau C."/>
            <person name="Kuhl H."/>
            <person name="Suciu R."/>
            <person name="Ciorpac M."/>
            <person name="Holostenco D."/>
            <person name="Gessner J."/>
            <person name="Wuertz S."/>
            <person name="Hohne C."/>
            <person name="Stock M."/>
            <person name="Gislard M."/>
            <person name="Lluch J."/>
            <person name="Milhes M."/>
            <person name="Lampietro C."/>
            <person name="Lopez Roques C."/>
            <person name="Donnadieu C."/>
            <person name="Du K."/>
            <person name="Schartl M."/>
            <person name="Guiguen Y."/>
        </authorList>
    </citation>
    <scope>NUCLEOTIDE SEQUENCE [LARGE SCALE GENOMIC DNA]</scope>
    <source>
        <strain evidence="9">Hh-F2</strain>
        <tissue evidence="9">Blood</tissue>
    </source>
</reference>
<feature type="coiled-coil region" evidence="6">
    <location>
        <begin position="180"/>
        <end position="221"/>
    </location>
</feature>
<evidence type="ECO:0000256" key="6">
    <source>
        <dbReference type="SAM" id="Coils"/>
    </source>
</evidence>
<keyword evidence="5" id="KW-0966">Cell projection</keyword>
<feature type="compositionally biased region" description="Basic and acidic residues" evidence="7">
    <location>
        <begin position="1002"/>
        <end position="1013"/>
    </location>
</feature>
<evidence type="ECO:0000256" key="5">
    <source>
        <dbReference type="ARBA" id="ARBA00023273"/>
    </source>
</evidence>
<feature type="domain" description="C2" evidence="8">
    <location>
        <begin position="751"/>
        <end position="876"/>
    </location>
</feature>
<dbReference type="Pfam" id="PF11618">
    <property type="entry name" value="C2-C2_1"/>
    <property type="match status" value="1"/>
</dbReference>
<dbReference type="Pfam" id="PF18111">
    <property type="entry name" value="RPGR1_C"/>
    <property type="match status" value="1"/>
</dbReference>
<proteinExistence type="inferred from homology"/>
<comment type="similarity">
    <text evidence="2">Belongs to the RPGRIP1 family.</text>
</comment>
<dbReference type="CDD" id="cd00030">
    <property type="entry name" value="C2"/>
    <property type="match status" value="1"/>
</dbReference>
<feature type="compositionally biased region" description="Polar residues" evidence="7">
    <location>
        <begin position="1059"/>
        <end position="1069"/>
    </location>
</feature>
<protein>
    <submittedName>
        <fullName evidence="9">Protein fantom</fullName>
    </submittedName>
</protein>
<feature type="compositionally biased region" description="Polar residues" evidence="7">
    <location>
        <begin position="953"/>
        <end position="967"/>
    </location>
</feature>
<evidence type="ECO:0000256" key="4">
    <source>
        <dbReference type="ARBA" id="ARBA00023069"/>
    </source>
</evidence>
<dbReference type="Gene3D" id="2.60.40.150">
    <property type="entry name" value="C2 domain"/>
    <property type="match status" value="3"/>
</dbReference>
<name>A0ABR0Y5S3_HUSHU</name>
<dbReference type="SUPFAM" id="SSF49562">
    <property type="entry name" value="C2 domain (Calcium/lipid-binding domain, CaLB)"/>
    <property type="match status" value="2"/>
</dbReference>
<dbReference type="InterPro" id="IPR031139">
    <property type="entry name" value="RPGRIP1_fam"/>
</dbReference>
<dbReference type="Pfam" id="PF00168">
    <property type="entry name" value="C2"/>
    <property type="match status" value="1"/>
</dbReference>
<organism evidence="9 10">
    <name type="scientific">Huso huso</name>
    <name type="common">Beluga</name>
    <name type="synonym">Acipenser huso</name>
    <dbReference type="NCBI Taxonomy" id="61971"/>
    <lineage>
        <taxon>Eukaryota</taxon>
        <taxon>Metazoa</taxon>
        <taxon>Chordata</taxon>
        <taxon>Craniata</taxon>
        <taxon>Vertebrata</taxon>
        <taxon>Euteleostomi</taxon>
        <taxon>Actinopterygii</taxon>
        <taxon>Chondrostei</taxon>
        <taxon>Acipenseriformes</taxon>
        <taxon>Acipenseridae</taxon>
        <taxon>Huso</taxon>
    </lineage>
</organism>